<proteinExistence type="predicted"/>
<dbReference type="Proteomes" id="UP000233837">
    <property type="component" value="Unassembled WGS sequence"/>
</dbReference>
<dbReference type="EMBL" id="KZ502150">
    <property type="protein sequence ID" value="PKU82956.1"/>
    <property type="molecule type" value="Genomic_DNA"/>
</dbReference>
<sequence>MQQYLSKIKLKVDTLIAAGCTLDTEDVIIYTLNGLPTSYQSFKTTIRTNLPPLSPDDFYPLLCSEETNLENEAARAIHYV</sequence>
<protein>
    <recommendedName>
        <fullName evidence="3">Retrovirus-related Pol polyprotein from transposon TNT 1-94</fullName>
    </recommendedName>
</protein>
<reference evidence="1 2" key="1">
    <citation type="journal article" date="2016" name="Sci. Rep.">
        <title>The Dendrobium catenatum Lindl. genome sequence provides insights into polysaccharide synthase, floral development and adaptive evolution.</title>
        <authorList>
            <person name="Zhang G.Q."/>
            <person name="Xu Q."/>
            <person name="Bian C."/>
            <person name="Tsai W.C."/>
            <person name="Yeh C.M."/>
            <person name="Liu K.W."/>
            <person name="Yoshida K."/>
            <person name="Zhang L.S."/>
            <person name="Chang S.B."/>
            <person name="Chen F."/>
            <person name="Shi Y."/>
            <person name="Su Y.Y."/>
            <person name="Zhang Y.Q."/>
            <person name="Chen L.J."/>
            <person name="Yin Y."/>
            <person name="Lin M."/>
            <person name="Huang H."/>
            <person name="Deng H."/>
            <person name="Wang Z.W."/>
            <person name="Zhu S.L."/>
            <person name="Zhao X."/>
            <person name="Deng C."/>
            <person name="Niu S.C."/>
            <person name="Huang J."/>
            <person name="Wang M."/>
            <person name="Liu G.H."/>
            <person name="Yang H.J."/>
            <person name="Xiao X.J."/>
            <person name="Hsiao Y.Y."/>
            <person name="Wu W.L."/>
            <person name="Chen Y.Y."/>
            <person name="Mitsuda N."/>
            <person name="Ohme-Takagi M."/>
            <person name="Luo Y.B."/>
            <person name="Van de Peer Y."/>
            <person name="Liu Z.J."/>
        </authorList>
    </citation>
    <scope>NUCLEOTIDE SEQUENCE [LARGE SCALE GENOMIC DNA]</scope>
    <source>
        <tissue evidence="1">The whole plant</tissue>
    </source>
</reference>
<dbReference type="Pfam" id="PF14223">
    <property type="entry name" value="Retrotran_gag_2"/>
    <property type="match status" value="1"/>
</dbReference>
<accession>A0A2I0X4X0</accession>
<keyword evidence="2" id="KW-1185">Reference proteome</keyword>
<evidence type="ECO:0008006" key="3">
    <source>
        <dbReference type="Google" id="ProtNLM"/>
    </source>
</evidence>
<organism evidence="1 2">
    <name type="scientific">Dendrobium catenatum</name>
    <dbReference type="NCBI Taxonomy" id="906689"/>
    <lineage>
        <taxon>Eukaryota</taxon>
        <taxon>Viridiplantae</taxon>
        <taxon>Streptophyta</taxon>
        <taxon>Embryophyta</taxon>
        <taxon>Tracheophyta</taxon>
        <taxon>Spermatophyta</taxon>
        <taxon>Magnoliopsida</taxon>
        <taxon>Liliopsida</taxon>
        <taxon>Asparagales</taxon>
        <taxon>Orchidaceae</taxon>
        <taxon>Epidendroideae</taxon>
        <taxon>Malaxideae</taxon>
        <taxon>Dendrobiinae</taxon>
        <taxon>Dendrobium</taxon>
    </lineage>
</organism>
<name>A0A2I0X4X0_9ASPA</name>
<reference evidence="1 2" key="2">
    <citation type="journal article" date="2017" name="Nature">
        <title>The Apostasia genome and the evolution of orchids.</title>
        <authorList>
            <person name="Zhang G.Q."/>
            <person name="Liu K.W."/>
            <person name="Li Z."/>
            <person name="Lohaus R."/>
            <person name="Hsiao Y.Y."/>
            <person name="Niu S.C."/>
            <person name="Wang J.Y."/>
            <person name="Lin Y.C."/>
            <person name="Xu Q."/>
            <person name="Chen L.J."/>
            <person name="Yoshida K."/>
            <person name="Fujiwara S."/>
            <person name="Wang Z.W."/>
            <person name="Zhang Y.Q."/>
            <person name="Mitsuda N."/>
            <person name="Wang M."/>
            <person name="Liu G.H."/>
            <person name="Pecoraro L."/>
            <person name="Huang H.X."/>
            <person name="Xiao X.J."/>
            <person name="Lin M."/>
            <person name="Wu X.Y."/>
            <person name="Wu W.L."/>
            <person name="Chen Y.Y."/>
            <person name="Chang S.B."/>
            <person name="Sakamoto S."/>
            <person name="Ohme-Takagi M."/>
            <person name="Yagi M."/>
            <person name="Zeng S.J."/>
            <person name="Shen C.Y."/>
            <person name="Yeh C.M."/>
            <person name="Luo Y.B."/>
            <person name="Tsai W.C."/>
            <person name="Van de Peer Y."/>
            <person name="Liu Z.J."/>
        </authorList>
    </citation>
    <scope>NUCLEOTIDE SEQUENCE [LARGE SCALE GENOMIC DNA]</scope>
    <source>
        <tissue evidence="1">The whole plant</tissue>
    </source>
</reference>
<dbReference type="AlphaFoldDB" id="A0A2I0X4X0"/>
<dbReference type="PANTHER" id="PTHR47481">
    <property type="match status" value="1"/>
</dbReference>
<evidence type="ECO:0000313" key="1">
    <source>
        <dbReference type="EMBL" id="PKU82956.1"/>
    </source>
</evidence>
<evidence type="ECO:0000313" key="2">
    <source>
        <dbReference type="Proteomes" id="UP000233837"/>
    </source>
</evidence>
<dbReference type="PANTHER" id="PTHR47481:SF31">
    <property type="entry name" value="OS01G0873500 PROTEIN"/>
    <property type="match status" value="1"/>
</dbReference>
<gene>
    <name evidence="1" type="ORF">MA16_Dca026925</name>
</gene>